<reference evidence="7" key="1">
    <citation type="journal article" date="2021" name="Proc. Natl. Acad. Sci. U.S.A.">
        <title>A Catalog of Tens of Thousands of Viruses from Human Metagenomes Reveals Hidden Associations with Chronic Diseases.</title>
        <authorList>
            <person name="Tisza M.J."/>
            <person name="Buck C.B."/>
        </authorList>
    </citation>
    <scope>NUCLEOTIDE SEQUENCE</scope>
    <source>
        <strain evidence="7">Ct1ro12</strain>
    </source>
</reference>
<dbReference type="SUPFAM" id="SSF52540">
    <property type="entry name" value="P-loop containing nucleoside triphosphate hydrolases"/>
    <property type="match status" value="1"/>
</dbReference>
<dbReference type="Pfam" id="PF05707">
    <property type="entry name" value="Zot"/>
    <property type="match status" value="2"/>
</dbReference>
<dbReference type="GO" id="GO:0033644">
    <property type="term" value="C:host cell membrane"/>
    <property type="evidence" value="ECO:0007669"/>
    <property type="project" value="UniProtKB-SubCell"/>
</dbReference>
<evidence type="ECO:0000259" key="6">
    <source>
        <dbReference type="Pfam" id="PF05707"/>
    </source>
</evidence>
<keyword evidence="3" id="KW-1043">Host membrane</keyword>
<protein>
    <submittedName>
        <fullName evidence="7">Zonular occludens toxin</fullName>
    </submittedName>
</protein>
<feature type="domain" description="Zona occludens toxin N-terminal" evidence="6">
    <location>
        <begin position="5"/>
        <end position="49"/>
    </location>
</feature>
<accession>A0A8S5R000</accession>
<evidence type="ECO:0000313" key="7">
    <source>
        <dbReference type="EMBL" id="DAE24680.1"/>
    </source>
</evidence>
<name>A0A8S5R000_9VIRU</name>
<evidence type="ECO:0000256" key="3">
    <source>
        <dbReference type="ARBA" id="ARBA00022870"/>
    </source>
</evidence>
<evidence type="ECO:0000256" key="2">
    <source>
        <dbReference type="ARBA" id="ARBA00022692"/>
    </source>
</evidence>
<evidence type="ECO:0000256" key="1">
    <source>
        <dbReference type="ARBA" id="ARBA00004379"/>
    </source>
</evidence>
<evidence type="ECO:0000256" key="4">
    <source>
        <dbReference type="ARBA" id="ARBA00022989"/>
    </source>
</evidence>
<keyword evidence="4" id="KW-1133">Transmembrane helix</keyword>
<keyword evidence="2" id="KW-0812">Transmembrane</keyword>
<dbReference type="Gene3D" id="3.40.50.300">
    <property type="entry name" value="P-loop containing nucleotide triphosphate hydrolases"/>
    <property type="match status" value="1"/>
</dbReference>
<evidence type="ECO:0000256" key="5">
    <source>
        <dbReference type="ARBA" id="ARBA00023136"/>
    </source>
</evidence>
<keyword evidence="5" id="KW-0472">Membrane</keyword>
<proteinExistence type="predicted"/>
<feature type="domain" description="Zona occludens toxin N-terminal" evidence="6">
    <location>
        <begin position="114"/>
        <end position="181"/>
    </location>
</feature>
<dbReference type="InterPro" id="IPR027417">
    <property type="entry name" value="P-loop_NTPase"/>
</dbReference>
<comment type="subcellular location">
    <subcellularLocation>
        <location evidence="1">Host membrane</location>
        <topology evidence="1">Single-pass membrane protein</topology>
    </subcellularLocation>
</comment>
<dbReference type="EMBL" id="BK015781">
    <property type="protein sequence ID" value="DAE24680.1"/>
    <property type="molecule type" value="Genomic_DNA"/>
</dbReference>
<organism evidence="7">
    <name type="scientific">Inoviridae sp. ct1ro12</name>
    <dbReference type="NCBI Taxonomy" id="2826756"/>
    <lineage>
        <taxon>Viruses</taxon>
        <taxon>Monodnaviria</taxon>
        <taxon>Loebvirae</taxon>
        <taxon>Hofneiviricota</taxon>
        <taxon>Faserviricetes</taxon>
        <taxon>Tubulavirales</taxon>
        <taxon>Inoviridae</taxon>
    </lineage>
</organism>
<sequence>MGADFFTGVPGSGKSYHCAQIIYNELRKGKNIISNIEIDISKIPQKGKTPLGHYIYISNKEWLSNSLRQYKKDYRGNLTPVLQPCTDKFSSIQGLRGFALNFHKRNSKGAIVLHQTYLIFDECQKIWNSRSWNRNDRLEWVEFLTQFRKWGYDCILISQNENMIDKQIRGSVIEHKILHRNVSRFKKLGKLMSLPFGGNLFVCVESDYTMSSKKASKIRSYFVFGSNKYFDIYDTTQIF</sequence>
<dbReference type="InterPro" id="IPR008900">
    <property type="entry name" value="Zot_N"/>
</dbReference>